<reference evidence="2" key="1">
    <citation type="submission" date="2014-01" db="EMBL/GenBank/DDBJ databases">
        <authorList>
            <person name="Brown-Elliot B."/>
            <person name="Wallace R."/>
            <person name="Lenaerts A."/>
            <person name="Ordway D."/>
            <person name="DeGroote M.A."/>
            <person name="Parker T."/>
            <person name="Sizemore C."/>
            <person name="Tallon L.J."/>
            <person name="Sadzewicz L.K."/>
            <person name="Sengamalay N."/>
            <person name="Fraser C.M."/>
            <person name="Hine E."/>
            <person name="Shefchek K.A."/>
            <person name="Das S.P."/>
            <person name="Tettelin H."/>
        </authorList>
    </citation>
    <scope>NUCLEOTIDE SEQUENCE [LARGE SCALE GENOMIC DNA]</scope>
    <source>
        <strain evidence="2">4042</strain>
    </source>
</reference>
<dbReference type="Gene3D" id="3.90.660.20">
    <property type="entry name" value="Protoporphyrinogen oxidase, mitochondrial, domain 2"/>
    <property type="match status" value="1"/>
</dbReference>
<dbReference type="Pfam" id="PF13450">
    <property type="entry name" value="NAD_binding_8"/>
    <property type="match status" value="1"/>
</dbReference>
<name>X8CDI4_MYCXE</name>
<protein>
    <submittedName>
        <fullName evidence="2">NAD(P)-binding Rossmann-like domain protein</fullName>
    </submittedName>
</protein>
<dbReference type="PATRIC" id="fig|1299334.3.peg.3340"/>
<dbReference type="Gene3D" id="3.50.50.60">
    <property type="entry name" value="FAD/NAD(P)-binding domain"/>
    <property type="match status" value="1"/>
</dbReference>
<proteinExistence type="predicted"/>
<organism evidence="2">
    <name type="scientific">Mycobacterium xenopi 4042</name>
    <dbReference type="NCBI Taxonomy" id="1299334"/>
    <lineage>
        <taxon>Bacteria</taxon>
        <taxon>Bacillati</taxon>
        <taxon>Actinomycetota</taxon>
        <taxon>Actinomycetes</taxon>
        <taxon>Mycobacteriales</taxon>
        <taxon>Mycobacteriaceae</taxon>
        <taxon>Mycobacterium</taxon>
    </lineage>
</organism>
<feature type="region of interest" description="Disordered" evidence="1">
    <location>
        <begin position="101"/>
        <end position="131"/>
    </location>
</feature>
<evidence type="ECO:0000313" key="2">
    <source>
        <dbReference type="EMBL" id="EUA54442.1"/>
    </source>
</evidence>
<sequence>MHCRGRDFGLTAAYRLRALVGDDVTITVFDPADRLGGVLRTERVGGQPVDVGAEAFVVRRRKCPRCWPSSAFRIDTWAPPGAPTDLQPRPAAPVAVRHHRRDPVVGGSDGGIGRRGDGGAHRRGTRRPLDWRAGDDPVTAALVADRFGPQVVADRWIPCWRSLCRLSRHHRSALGRPGLAMALDGGAASLTDAVRAALPAVTDGPVFGAVDGGYAVLVDELIRRSGLSWERVGVERIEPAGPGWTLCDGAVASGGLTG</sequence>
<dbReference type="SUPFAM" id="SSF51905">
    <property type="entry name" value="FAD/NAD(P)-binding domain"/>
    <property type="match status" value="1"/>
</dbReference>
<accession>X8CDI4</accession>
<evidence type="ECO:0000256" key="1">
    <source>
        <dbReference type="SAM" id="MobiDB-lite"/>
    </source>
</evidence>
<comment type="caution">
    <text evidence="2">The sequence shown here is derived from an EMBL/GenBank/DDBJ whole genome shotgun (WGS) entry which is preliminary data.</text>
</comment>
<dbReference type="InterPro" id="IPR036188">
    <property type="entry name" value="FAD/NAD-bd_sf"/>
</dbReference>
<gene>
    <name evidence="2" type="ORF">I553_1530</name>
</gene>
<dbReference type="EMBL" id="JAOB01000032">
    <property type="protein sequence ID" value="EUA54442.1"/>
    <property type="molecule type" value="Genomic_DNA"/>
</dbReference>
<dbReference type="AlphaFoldDB" id="X8CDI4"/>